<proteinExistence type="predicted"/>
<evidence type="ECO:0000313" key="2">
    <source>
        <dbReference type="Proteomes" id="UP001140096"/>
    </source>
</evidence>
<keyword evidence="1" id="KW-0418">Kinase</keyword>
<protein>
    <submittedName>
        <fullName evidence="1">Phosphatidylinositol kinase- protein kinase tor1</fullName>
        <ecNumber evidence="1">2.7.11.1</ecNumber>
    </submittedName>
</protein>
<name>A0ACC1L1T4_9FUNG</name>
<sequence>MGKTQNIQKLLLLLNDEVFSMRCNALAVAGRLAKKNPAYLQPIVPRMVAQVLTEFDFYHGPSEREESIQLLMALVQAAEHLVRPFAGDILHIVAPHINDSPPQLASRLFDIVAVLARASGSDLEPYHDRLLDSIILALSDQSSAPKRMSALYALQDCISYTGLSIDPQTKYQPLFASLAKMIKSEPEEK</sequence>
<dbReference type="EMBL" id="JANBUP010002861">
    <property type="protein sequence ID" value="KAJ2798721.1"/>
    <property type="molecule type" value="Genomic_DNA"/>
</dbReference>
<organism evidence="1 2">
    <name type="scientific">Coemansia furcata</name>
    <dbReference type="NCBI Taxonomy" id="417177"/>
    <lineage>
        <taxon>Eukaryota</taxon>
        <taxon>Fungi</taxon>
        <taxon>Fungi incertae sedis</taxon>
        <taxon>Zoopagomycota</taxon>
        <taxon>Kickxellomycotina</taxon>
        <taxon>Kickxellomycetes</taxon>
        <taxon>Kickxellales</taxon>
        <taxon>Kickxellaceae</taxon>
        <taxon>Coemansia</taxon>
    </lineage>
</organism>
<evidence type="ECO:0000313" key="1">
    <source>
        <dbReference type="EMBL" id="KAJ2798721.1"/>
    </source>
</evidence>
<reference evidence="1" key="1">
    <citation type="submission" date="2022-07" db="EMBL/GenBank/DDBJ databases">
        <title>Phylogenomic reconstructions and comparative analyses of Kickxellomycotina fungi.</title>
        <authorList>
            <person name="Reynolds N.K."/>
            <person name="Stajich J.E."/>
            <person name="Barry K."/>
            <person name="Grigoriev I.V."/>
            <person name="Crous P."/>
            <person name="Smith M.E."/>
        </authorList>
    </citation>
    <scope>NUCLEOTIDE SEQUENCE</scope>
    <source>
        <strain evidence="1">CBS 102833</strain>
    </source>
</reference>
<keyword evidence="2" id="KW-1185">Reference proteome</keyword>
<gene>
    <name evidence="1" type="primary">TOR1_4</name>
    <name evidence="1" type="ORF">H4S07_005623</name>
</gene>
<comment type="caution">
    <text evidence="1">The sequence shown here is derived from an EMBL/GenBank/DDBJ whole genome shotgun (WGS) entry which is preliminary data.</text>
</comment>
<dbReference type="Proteomes" id="UP001140096">
    <property type="component" value="Unassembled WGS sequence"/>
</dbReference>
<accession>A0ACC1L1T4</accession>
<dbReference type="EC" id="2.7.11.1" evidence="1"/>
<feature type="non-terminal residue" evidence="1">
    <location>
        <position position="189"/>
    </location>
</feature>
<keyword evidence="1" id="KW-0808">Transferase</keyword>